<dbReference type="AlphaFoldDB" id="A0A0B6TXM7"/>
<name>A0A0B6TXM7_9CORY</name>
<accession>A0A0B6TXM7</accession>
<evidence type="ECO:0000313" key="1">
    <source>
        <dbReference type="EMBL" id="AJK69456.1"/>
    </source>
</evidence>
<evidence type="ECO:0000313" key="2">
    <source>
        <dbReference type="Proteomes" id="UP000031928"/>
    </source>
</evidence>
<dbReference type="Proteomes" id="UP000031928">
    <property type="component" value="Chromosome"/>
</dbReference>
<dbReference type="STRING" id="1224162.B840_09315"/>
<gene>
    <name evidence="1" type="ORF">B840_09315</name>
</gene>
<proteinExistence type="predicted"/>
<organism evidence="1 2">
    <name type="scientific">Corynebacterium marinum DSM 44953</name>
    <dbReference type="NCBI Taxonomy" id="1224162"/>
    <lineage>
        <taxon>Bacteria</taxon>
        <taxon>Bacillati</taxon>
        <taxon>Actinomycetota</taxon>
        <taxon>Actinomycetes</taxon>
        <taxon>Mycobacteriales</taxon>
        <taxon>Corynebacteriaceae</taxon>
        <taxon>Corynebacterium</taxon>
    </lineage>
</organism>
<dbReference type="HOGENOM" id="CLU_717119_0_0_11"/>
<protein>
    <submittedName>
        <fullName evidence="1">Uncharacterized protein</fullName>
    </submittedName>
</protein>
<dbReference type="EMBL" id="CP007790">
    <property type="protein sequence ID" value="AJK69456.1"/>
    <property type="molecule type" value="Genomic_DNA"/>
</dbReference>
<dbReference type="OrthoDB" id="4456572at2"/>
<dbReference type="RefSeq" id="WP_052491157.1">
    <property type="nucleotide sequence ID" value="NZ_CP007790.1"/>
</dbReference>
<reference evidence="1 2" key="1">
    <citation type="submission" date="2014-05" db="EMBL/GenBank/DDBJ databases">
        <title>Complete genome sequence of Corynebacterium marinum DSM 44953.</title>
        <authorList>
            <person name="Schaffert L."/>
            <person name="Albersmeier A."/>
            <person name="Kalinowski J."/>
            <person name="Ruckert C."/>
        </authorList>
    </citation>
    <scope>NUCLEOTIDE SEQUENCE [LARGE SCALE GENOMIC DNA]</scope>
    <source>
        <strain evidence="1 2">DSM 44953</strain>
    </source>
</reference>
<sequence>MTQDVDAANDLVLIEGAEGILAIGPSDALQEWQASEGVARATLMTRPDNRILGLAGDLLPGVLQASAVFLPGTAAKNSSAELRRVTRGADGRYTSNTLVNPLELAVLASSPELIIVQAAIQAVTQELGEIRETLDEVKEGVDELLRAADAERLGDVYGRHRILVRMVTELQKGHVLTTTDWDAIASQGPILEVGTEKLRQYLLTQLDGLSAEDSPRDRAKELKRLVDRGRVGNLLKLLVTAQESLAMYQRVRLERVIDREPEAIEQTLSSISRILDENLRLDTDLAEEFRRVLNQAAVLHPSEGFDLFTRRSLDANRRVLAEVVEQFLRYREAQSEDWELADHAGFKDAFGHFRNRGVDAINTGRRTAARGLGAVVNKIEPKD</sequence>
<dbReference type="KEGG" id="cmq:B840_09315"/>
<keyword evidence="2" id="KW-1185">Reference proteome</keyword>